<protein>
    <recommendedName>
        <fullName evidence="3">HTH cro/C1-type domain-containing protein</fullName>
    </recommendedName>
</protein>
<keyword evidence="2" id="KW-1185">Reference proteome</keyword>
<gene>
    <name evidence="1" type="ORF">DEH80_12010</name>
</gene>
<name>A0A363UJB0_9GAMM</name>
<evidence type="ECO:0000313" key="2">
    <source>
        <dbReference type="Proteomes" id="UP000251800"/>
    </source>
</evidence>
<evidence type="ECO:0000313" key="1">
    <source>
        <dbReference type="EMBL" id="PWN55510.1"/>
    </source>
</evidence>
<evidence type="ECO:0008006" key="3">
    <source>
        <dbReference type="Google" id="ProtNLM"/>
    </source>
</evidence>
<dbReference type="EMBL" id="QEQK01000010">
    <property type="protein sequence ID" value="PWN55510.1"/>
    <property type="molecule type" value="Genomic_DNA"/>
</dbReference>
<comment type="caution">
    <text evidence="1">The sequence shown here is derived from an EMBL/GenBank/DDBJ whole genome shotgun (WGS) entry which is preliminary data.</text>
</comment>
<dbReference type="RefSeq" id="WP_109720748.1">
    <property type="nucleotide sequence ID" value="NZ_QEQK01000010.1"/>
</dbReference>
<reference evidence="1 2" key="1">
    <citation type="submission" date="2018-05" db="EMBL/GenBank/DDBJ databases">
        <title>Abyssibacter profundi OUC007T gen. nov., sp. nov, a marine bacterium isolated from seawater of the Mariana Trench.</title>
        <authorList>
            <person name="Zhou S."/>
        </authorList>
    </citation>
    <scope>NUCLEOTIDE SEQUENCE [LARGE SCALE GENOMIC DNA]</scope>
    <source>
        <strain evidence="1 2">OUC007</strain>
    </source>
</reference>
<dbReference type="Proteomes" id="UP000251800">
    <property type="component" value="Unassembled WGS sequence"/>
</dbReference>
<sequence length="135" mass="14715">MKLEEVPQDDSPGYAKERRAVYAQDADGGYVVAASSGWAVEEAANTLAVATFEAQAQAARARCAAGQGSPLEVIMYLRRMDIPTLAQATGLWAWRVKRHLRAKGYRRLSPALRQRYADALGCDVAQLLPEAEPPV</sequence>
<accession>A0A363UJB0</accession>
<dbReference type="OrthoDB" id="9180239at2"/>
<proteinExistence type="predicted"/>
<organism evidence="1 2">
    <name type="scientific">Abyssibacter profundi</name>
    <dbReference type="NCBI Taxonomy" id="2182787"/>
    <lineage>
        <taxon>Bacteria</taxon>
        <taxon>Pseudomonadati</taxon>
        <taxon>Pseudomonadota</taxon>
        <taxon>Gammaproteobacteria</taxon>
        <taxon>Chromatiales</taxon>
        <taxon>Oceanococcaceae</taxon>
        <taxon>Abyssibacter</taxon>
    </lineage>
</organism>
<dbReference type="AlphaFoldDB" id="A0A363UJB0"/>